<dbReference type="PANTHER" id="PTHR46943">
    <property type="entry name" value="PENTRAXIN-RELATED PROTEIN PTX3"/>
    <property type="match status" value="1"/>
</dbReference>
<dbReference type="Proteomes" id="UP000663852">
    <property type="component" value="Unassembled WGS sequence"/>
</dbReference>
<keyword evidence="1" id="KW-0472">Membrane</keyword>
<dbReference type="Gene3D" id="2.60.120.200">
    <property type="match status" value="2"/>
</dbReference>
<reference evidence="2" key="1">
    <citation type="submission" date="2021-02" db="EMBL/GenBank/DDBJ databases">
        <authorList>
            <person name="Nowell W R."/>
        </authorList>
    </citation>
    <scope>NUCLEOTIDE SEQUENCE</scope>
</reference>
<accession>A0A813MLF1</accession>
<dbReference type="GO" id="GO:0005615">
    <property type="term" value="C:extracellular space"/>
    <property type="evidence" value="ECO:0007669"/>
    <property type="project" value="TreeGrafter"/>
</dbReference>
<dbReference type="Proteomes" id="UP000663828">
    <property type="component" value="Unassembled WGS sequence"/>
</dbReference>
<dbReference type="AlphaFoldDB" id="A0A813MLF1"/>
<sequence length="617" mass="67213">MEKTRCVEKDIRARIEYIPRANAAAQKTKPTASQEQISPPTNMTSTLAVDYLPLTSLKPAPINASTKRSSDESHKKPKINRLSSVNMVSPISPPIENLNTPEAKKIPYNNRLWSWYNQLTPKQKFFLKVIGIISIITVILIIIILPVYFTVIRQNSESSFTNITVSVCSNSTCIGRETPYRTTIITVLYQFDGNYNDLTGYATGTPYGSPVLSASNPGYISQAVYLPAGSQQYIQIPYVNLSLRSFTVQTWVYPTVISAGNDLGIFSQCDSNSICLSLSIRSGRVALSFDAMNASSNVLIGTTVLSTNNWFHVTLVYDLNRLQQQIYVNGEIDAISSGIVNPFRATSTGSVTIIGKTSSVSYGPSYYFGRIDQFTISAGSTRTTCQIYNDATLVVYYPFDSNGTWNDYSFNLCNGVASGMNAVSIGRVGQAVSFTSSTSYFQALCYPRLRNYEQSFSFSLWINPTSSTPSGTIIHLSTMANGSGTCYDLLAFASSGALVCQWMQPGPNVNSTMGPIIPSNTWTHIAVVYNNVNGIRLFVNGQFATSSLNIGTLSLQDLNPVAYITLANVGSVGPPVPASCLAGSIPISSGSFIGMMDEFRLYNRELDSQEICVLAGL</sequence>
<protein>
    <recommendedName>
        <fullName evidence="6">LamG-like jellyroll fold domain-containing protein</fullName>
    </recommendedName>
</protein>
<dbReference type="EMBL" id="CAJNOR010001661">
    <property type="protein sequence ID" value="CAF1179740.1"/>
    <property type="molecule type" value="Genomic_DNA"/>
</dbReference>
<keyword evidence="1" id="KW-0812">Transmembrane</keyword>
<dbReference type="PANTHER" id="PTHR46943:SF1">
    <property type="entry name" value="PENTRAXIN-RELATED PROTEIN PTX3"/>
    <property type="match status" value="1"/>
</dbReference>
<feature type="transmembrane region" description="Helical" evidence="1">
    <location>
        <begin position="125"/>
        <end position="149"/>
    </location>
</feature>
<dbReference type="Pfam" id="PF13385">
    <property type="entry name" value="Laminin_G_3"/>
    <property type="match status" value="2"/>
</dbReference>
<proteinExistence type="predicted"/>
<dbReference type="GO" id="GO:0045087">
    <property type="term" value="P:innate immune response"/>
    <property type="evidence" value="ECO:0007669"/>
    <property type="project" value="TreeGrafter"/>
</dbReference>
<gene>
    <name evidence="2" type="ORF">EDS130_LOCUS226</name>
    <name evidence="3" type="ORF">XAT740_LOCUS22508</name>
</gene>
<dbReference type="OrthoDB" id="536211at2759"/>
<evidence type="ECO:0000313" key="5">
    <source>
        <dbReference type="Proteomes" id="UP000663852"/>
    </source>
</evidence>
<evidence type="ECO:0000313" key="3">
    <source>
        <dbReference type="EMBL" id="CAF1179740.1"/>
    </source>
</evidence>
<evidence type="ECO:0000256" key="1">
    <source>
        <dbReference type="SAM" id="Phobius"/>
    </source>
</evidence>
<organism evidence="2 5">
    <name type="scientific">Adineta ricciae</name>
    <name type="common">Rotifer</name>
    <dbReference type="NCBI Taxonomy" id="249248"/>
    <lineage>
        <taxon>Eukaryota</taxon>
        <taxon>Metazoa</taxon>
        <taxon>Spiralia</taxon>
        <taxon>Gnathifera</taxon>
        <taxon>Rotifera</taxon>
        <taxon>Eurotatoria</taxon>
        <taxon>Bdelloidea</taxon>
        <taxon>Adinetida</taxon>
        <taxon>Adinetidae</taxon>
        <taxon>Adineta</taxon>
    </lineage>
</organism>
<dbReference type="EMBL" id="CAJNOJ010000001">
    <property type="protein sequence ID" value="CAF0720779.1"/>
    <property type="molecule type" value="Genomic_DNA"/>
</dbReference>
<keyword evidence="4" id="KW-1185">Reference proteome</keyword>
<evidence type="ECO:0000313" key="4">
    <source>
        <dbReference type="Proteomes" id="UP000663828"/>
    </source>
</evidence>
<dbReference type="SUPFAM" id="SSF49899">
    <property type="entry name" value="Concanavalin A-like lectins/glucanases"/>
    <property type="match status" value="2"/>
</dbReference>
<comment type="caution">
    <text evidence="2">The sequence shown here is derived from an EMBL/GenBank/DDBJ whole genome shotgun (WGS) entry which is preliminary data.</text>
</comment>
<dbReference type="GO" id="GO:0001849">
    <property type="term" value="F:complement component C1q complex binding"/>
    <property type="evidence" value="ECO:0007669"/>
    <property type="project" value="TreeGrafter"/>
</dbReference>
<evidence type="ECO:0000313" key="2">
    <source>
        <dbReference type="EMBL" id="CAF0720779.1"/>
    </source>
</evidence>
<dbReference type="InterPro" id="IPR042837">
    <property type="entry name" value="PTX3"/>
</dbReference>
<keyword evidence="1" id="KW-1133">Transmembrane helix</keyword>
<dbReference type="InterPro" id="IPR013320">
    <property type="entry name" value="ConA-like_dom_sf"/>
</dbReference>
<name>A0A813MLF1_ADIRI</name>
<evidence type="ECO:0008006" key="6">
    <source>
        <dbReference type="Google" id="ProtNLM"/>
    </source>
</evidence>